<dbReference type="AlphaFoldDB" id="A0AAD8NY11"/>
<dbReference type="EMBL" id="JAUHHV010000005">
    <property type="protein sequence ID" value="KAK1424954.1"/>
    <property type="molecule type" value="Genomic_DNA"/>
</dbReference>
<accession>A0AAD8NY11</accession>
<organism evidence="2 3">
    <name type="scientific">Tagetes erecta</name>
    <name type="common">African marigold</name>
    <dbReference type="NCBI Taxonomy" id="13708"/>
    <lineage>
        <taxon>Eukaryota</taxon>
        <taxon>Viridiplantae</taxon>
        <taxon>Streptophyta</taxon>
        <taxon>Embryophyta</taxon>
        <taxon>Tracheophyta</taxon>
        <taxon>Spermatophyta</taxon>
        <taxon>Magnoliopsida</taxon>
        <taxon>eudicotyledons</taxon>
        <taxon>Gunneridae</taxon>
        <taxon>Pentapetalae</taxon>
        <taxon>asterids</taxon>
        <taxon>campanulids</taxon>
        <taxon>Asterales</taxon>
        <taxon>Asteraceae</taxon>
        <taxon>Asteroideae</taxon>
        <taxon>Heliantheae alliance</taxon>
        <taxon>Tageteae</taxon>
        <taxon>Tagetes</taxon>
    </lineage>
</organism>
<sequence>MWGNNDTTWGNLLVVMGYSLSTKGTRTGCFMELIFVLGICFVLMNSSPNCLTFVITDTSYAMIHLHFIVCQSDYTSREKNISSLVLQHIHREC</sequence>
<dbReference type="Proteomes" id="UP001229421">
    <property type="component" value="Unassembled WGS sequence"/>
</dbReference>
<reference evidence="2" key="1">
    <citation type="journal article" date="2023" name="bioRxiv">
        <title>Improved chromosome-level genome assembly for marigold (Tagetes erecta).</title>
        <authorList>
            <person name="Jiang F."/>
            <person name="Yuan L."/>
            <person name="Wang S."/>
            <person name="Wang H."/>
            <person name="Xu D."/>
            <person name="Wang A."/>
            <person name="Fan W."/>
        </authorList>
    </citation>
    <scope>NUCLEOTIDE SEQUENCE</scope>
    <source>
        <strain evidence="2">WSJ</strain>
        <tissue evidence="2">Leaf</tissue>
    </source>
</reference>
<comment type="caution">
    <text evidence="2">The sequence shown here is derived from an EMBL/GenBank/DDBJ whole genome shotgun (WGS) entry which is preliminary data.</text>
</comment>
<keyword evidence="1" id="KW-0472">Membrane</keyword>
<evidence type="ECO:0000313" key="3">
    <source>
        <dbReference type="Proteomes" id="UP001229421"/>
    </source>
</evidence>
<feature type="transmembrane region" description="Helical" evidence="1">
    <location>
        <begin position="25"/>
        <end position="44"/>
    </location>
</feature>
<protein>
    <submittedName>
        <fullName evidence="2">Uncharacterized protein</fullName>
    </submittedName>
</protein>
<name>A0AAD8NY11_TARER</name>
<proteinExistence type="predicted"/>
<evidence type="ECO:0000256" key="1">
    <source>
        <dbReference type="SAM" id="Phobius"/>
    </source>
</evidence>
<keyword evidence="3" id="KW-1185">Reference proteome</keyword>
<keyword evidence="1" id="KW-1133">Transmembrane helix</keyword>
<keyword evidence="1" id="KW-0812">Transmembrane</keyword>
<gene>
    <name evidence="2" type="ORF">QVD17_20295</name>
</gene>
<evidence type="ECO:0000313" key="2">
    <source>
        <dbReference type="EMBL" id="KAK1424954.1"/>
    </source>
</evidence>